<reference evidence="4 5" key="1">
    <citation type="journal article" date="2016" name="ISME J.">
        <title>Chasing the elusive Euryarchaeota class WSA2: genomes reveal a uniquely fastidious methyl-reducing methanogen.</title>
        <authorList>
            <person name="Nobu M.K."/>
            <person name="Narihiro T."/>
            <person name="Kuroda K."/>
            <person name="Mei R."/>
            <person name="Liu W.T."/>
        </authorList>
    </citation>
    <scope>NUCLEOTIDE SEQUENCE [LARGE SCALE GENOMIC DNA]</scope>
    <source>
        <strain evidence="4">U1lsi0528_Bin089</strain>
    </source>
</reference>
<evidence type="ECO:0000256" key="1">
    <source>
        <dbReference type="ARBA" id="ARBA00009125"/>
    </source>
</evidence>
<keyword evidence="2 4" id="KW-0489">Methyltransferase</keyword>
<dbReference type="SUPFAM" id="SSF53659">
    <property type="entry name" value="Isocitrate/Isopropylmalate dehydrogenase-like"/>
    <property type="match status" value="1"/>
</dbReference>
<sequence length="245" mass="27121">MLDKIKARVNPKLTVGIGAYENPEKIKAVVNNIDFCNTKIYGNSAEIISALKNGEIDAIVRGTLPSSEFLKEVKINFNIEKIYRIGLLGTYDKTYFFFAPLGIDEGEDLEEKERLVEYGIDLLKKFKVEPKISVLSGGRINDIGRSKVVDKTIIEAESLAKKYGIIHEQILIENAVKRSNYILAPDGISGNLIYRTLIHLGGGSSHGALYYPLAIKGIIIVDTSRAAPQEEYISSIVLANAIKNY</sequence>
<dbReference type="NCBIfam" id="TIGR03270">
    <property type="entry name" value="methan_mark_4"/>
    <property type="match status" value="1"/>
</dbReference>
<dbReference type="AlphaFoldDB" id="A0A150J8K2"/>
<evidence type="ECO:0000313" key="4">
    <source>
        <dbReference type="EMBL" id="KYC53294.1"/>
    </source>
</evidence>
<protein>
    <submittedName>
        <fullName evidence="4">Putative methyltransferase mtx subunit X</fullName>
    </submittedName>
</protein>
<gene>
    <name evidence="4" type="ORF">AMQ74_00447</name>
</gene>
<comment type="similarity">
    <text evidence="1">Belongs to the MtxX family.</text>
</comment>
<dbReference type="EMBL" id="LNGD01000015">
    <property type="protein sequence ID" value="KYC53294.1"/>
    <property type="molecule type" value="Genomic_DNA"/>
</dbReference>
<dbReference type="GO" id="GO:0008168">
    <property type="term" value="F:methyltransferase activity"/>
    <property type="evidence" value="ECO:0007669"/>
    <property type="project" value="UniProtKB-KW"/>
</dbReference>
<dbReference type="Gene3D" id="3.40.718.10">
    <property type="entry name" value="Isopropylmalate Dehydrogenase"/>
    <property type="match status" value="1"/>
</dbReference>
<evidence type="ECO:0000256" key="2">
    <source>
        <dbReference type="ARBA" id="ARBA00022603"/>
    </source>
</evidence>
<proteinExistence type="inferred from homology"/>
<organism evidence="4 5">
    <name type="scientific">Candidatus Methanofastidiosum methylothiophilum</name>
    <dbReference type="NCBI Taxonomy" id="1705564"/>
    <lineage>
        <taxon>Archaea</taxon>
        <taxon>Methanobacteriati</taxon>
        <taxon>Methanobacteriota</taxon>
        <taxon>Stenosarchaea group</taxon>
        <taxon>Candidatus Methanofastidiosia</taxon>
        <taxon>Candidatus Methanofastidiosales</taxon>
        <taxon>Candidatus Methanofastidiosaceae</taxon>
        <taxon>Candidatus Methanofastidiosum</taxon>
    </lineage>
</organism>
<dbReference type="GO" id="GO:0032259">
    <property type="term" value="P:methylation"/>
    <property type="evidence" value="ECO:0007669"/>
    <property type="project" value="UniProtKB-KW"/>
</dbReference>
<dbReference type="InterPro" id="IPR016764">
    <property type="entry name" value="MeTrfase_MtxX_xsu"/>
</dbReference>
<accession>A0A150J8K2</accession>
<comment type="caution">
    <text evidence="4">The sequence shown here is derived from an EMBL/GenBank/DDBJ whole genome shotgun (WGS) entry which is preliminary data.</text>
</comment>
<name>A0A150J8K2_9EURY</name>
<keyword evidence="3 4" id="KW-0808">Transferase</keyword>
<evidence type="ECO:0000313" key="5">
    <source>
        <dbReference type="Proteomes" id="UP000075578"/>
    </source>
</evidence>
<dbReference type="Proteomes" id="UP000075578">
    <property type="component" value="Unassembled WGS sequence"/>
</dbReference>
<evidence type="ECO:0000256" key="3">
    <source>
        <dbReference type="ARBA" id="ARBA00022679"/>
    </source>
</evidence>